<feature type="region of interest" description="Disordered" evidence="1">
    <location>
        <begin position="1"/>
        <end position="20"/>
    </location>
</feature>
<comment type="caution">
    <text evidence="3">The sequence shown here is derived from an EMBL/GenBank/DDBJ whole genome shotgun (WGS) entry which is preliminary data.</text>
</comment>
<protein>
    <submittedName>
        <fullName evidence="3">Putative gag-polypeptide of LTR copia-type</fullName>
    </submittedName>
</protein>
<feature type="domain" description="Retrotransposon Copia-like N-terminal" evidence="2">
    <location>
        <begin position="23"/>
        <end position="68"/>
    </location>
</feature>
<evidence type="ECO:0000313" key="4">
    <source>
        <dbReference type="Proteomes" id="UP000447434"/>
    </source>
</evidence>
<sequence>MDNRMMNVVNPTQDPSSPYYMPPSENPGAILVSNILNGDNYHSWSRAMAMSLKSKNKLFFIDGSLPKPLVDDPMFTLWDKCNTLVVSWLIQSMDASIAQSVMWMETTMEIWQDLRERYYQGDIFRISELLGEIHSYKQGNLSVGSYYTHIKGLWQELDNFRPIPSYACTNKNECGLATIIKTYRENDYVICFLKGLNDQYEAVRSQIMLMDPLPSINKAFSLLTQQERHLNMHMTEPRVLVSTADQTNNAYNSQLSTNSYVSNRGRIRGRGNQGQFSRNSYVQGRGNNILGKYTGGRGTKICTFCHKTGNTVDHCYKKHGFPLVIKGM</sequence>
<accession>A0A6A4P398</accession>
<dbReference type="InterPro" id="IPR029472">
    <property type="entry name" value="Copia-like_N"/>
</dbReference>
<dbReference type="PANTHER" id="PTHR37610:SF55">
    <property type="entry name" value="RETROTRANSPOSON COPIA-LIKE N-TERMINAL DOMAIN-CONTAINING PROTEIN"/>
    <property type="match status" value="1"/>
</dbReference>
<dbReference type="PANTHER" id="PTHR37610">
    <property type="entry name" value="CCHC-TYPE DOMAIN-CONTAINING PROTEIN"/>
    <property type="match status" value="1"/>
</dbReference>
<evidence type="ECO:0000259" key="2">
    <source>
        <dbReference type="Pfam" id="PF14244"/>
    </source>
</evidence>
<name>A0A6A4P398_LUPAL</name>
<evidence type="ECO:0000313" key="3">
    <source>
        <dbReference type="EMBL" id="KAE9593077.1"/>
    </source>
</evidence>
<dbReference type="AlphaFoldDB" id="A0A6A4P398"/>
<dbReference type="OrthoDB" id="1408296at2759"/>
<dbReference type="EMBL" id="WOCE01000019">
    <property type="protein sequence ID" value="KAE9593077.1"/>
    <property type="molecule type" value="Genomic_DNA"/>
</dbReference>
<dbReference type="Proteomes" id="UP000447434">
    <property type="component" value="Chromosome 19"/>
</dbReference>
<proteinExistence type="predicted"/>
<gene>
    <name evidence="3" type="ORF">Lalb_Chr19g0135971</name>
</gene>
<evidence type="ECO:0000256" key="1">
    <source>
        <dbReference type="SAM" id="MobiDB-lite"/>
    </source>
</evidence>
<keyword evidence="4" id="KW-1185">Reference proteome</keyword>
<organism evidence="3 4">
    <name type="scientific">Lupinus albus</name>
    <name type="common">White lupine</name>
    <name type="synonym">Lupinus termis</name>
    <dbReference type="NCBI Taxonomy" id="3870"/>
    <lineage>
        <taxon>Eukaryota</taxon>
        <taxon>Viridiplantae</taxon>
        <taxon>Streptophyta</taxon>
        <taxon>Embryophyta</taxon>
        <taxon>Tracheophyta</taxon>
        <taxon>Spermatophyta</taxon>
        <taxon>Magnoliopsida</taxon>
        <taxon>eudicotyledons</taxon>
        <taxon>Gunneridae</taxon>
        <taxon>Pentapetalae</taxon>
        <taxon>rosids</taxon>
        <taxon>fabids</taxon>
        <taxon>Fabales</taxon>
        <taxon>Fabaceae</taxon>
        <taxon>Papilionoideae</taxon>
        <taxon>50 kb inversion clade</taxon>
        <taxon>genistoids sensu lato</taxon>
        <taxon>core genistoids</taxon>
        <taxon>Genisteae</taxon>
        <taxon>Lupinus</taxon>
    </lineage>
</organism>
<reference evidence="4" key="1">
    <citation type="journal article" date="2020" name="Nat. Commun.">
        <title>Genome sequence of the cluster root forming white lupin.</title>
        <authorList>
            <person name="Hufnagel B."/>
            <person name="Marques A."/>
            <person name="Soriano A."/>
            <person name="Marques L."/>
            <person name="Divol F."/>
            <person name="Doumas P."/>
            <person name="Sallet E."/>
            <person name="Mancinotti D."/>
            <person name="Carrere S."/>
            <person name="Marande W."/>
            <person name="Arribat S."/>
            <person name="Keller J."/>
            <person name="Huneau C."/>
            <person name="Blein T."/>
            <person name="Aime D."/>
            <person name="Laguerre M."/>
            <person name="Taylor J."/>
            <person name="Schubert V."/>
            <person name="Nelson M."/>
            <person name="Geu-Flores F."/>
            <person name="Crespi M."/>
            <person name="Gallardo-Guerrero K."/>
            <person name="Delaux P.-M."/>
            <person name="Salse J."/>
            <person name="Berges H."/>
            <person name="Guyot R."/>
            <person name="Gouzy J."/>
            <person name="Peret B."/>
        </authorList>
    </citation>
    <scope>NUCLEOTIDE SEQUENCE [LARGE SCALE GENOMIC DNA]</scope>
    <source>
        <strain evidence="4">cv. Amiga</strain>
    </source>
</reference>
<dbReference type="Pfam" id="PF14244">
    <property type="entry name" value="Retrotran_gag_3"/>
    <property type="match status" value="1"/>
</dbReference>